<comment type="caution">
    <text evidence="3">The sequence shown here is derived from an EMBL/GenBank/DDBJ whole genome shotgun (WGS) entry which is preliminary data.</text>
</comment>
<accession>A0ABN1ZI69</accession>
<evidence type="ECO:0000256" key="1">
    <source>
        <dbReference type="SAM" id="MobiDB-lite"/>
    </source>
</evidence>
<dbReference type="InterPro" id="IPR007329">
    <property type="entry name" value="FMN-bd"/>
</dbReference>
<evidence type="ECO:0000259" key="2">
    <source>
        <dbReference type="SMART" id="SM00900"/>
    </source>
</evidence>
<dbReference type="Pfam" id="PF04205">
    <property type="entry name" value="FMN_bind"/>
    <property type="match status" value="1"/>
</dbReference>
<feature type="compositionally biased region" description="Gly residues" evidence="1">
    <location>
        <begin position="61"/>
        <end position="86"/>
    </location>
</feature>
<evidence type="ECO:0000313" key="3">
    <source>
        <dbReference type="EMBL" id="GAA1499561.1"/>
    </source>
</evidence>
<gene>
    <name evidence="3" type="ORF">GCM10009827_002010</name>
</gene>
<organism evidence="3 4">
    <name type="scientific">Dactylosporangium maewongense</name>
    <dbReference type="NCBI Taxonomy" id="634393"/>
    <lineage>
        <taxon>Bacteria</taxon>
        <taxon>Bacillati</taxon>
        <taxon>Actinomycetota</taxon>
        <taxon>Actinomycetes</taxon>
        <taxon>Micromonosporales</taxon>
        <taxon>Micromonosporaceae</taxon>
        <taxon>Dactylosporangium</taxon>
    </lineage>
</organism>
<protein>
    <submittedName>
        <fullName evidence="3">FMN-binding protein</fullName>
    </submittedName>
</protein>
<sequence length="178" mass="17009">MRRITLWLLSTLAAVVLLFSYRTSLGGTATAATGSATASGGGGGTTSGGSGSGTGSDSSGSGTGSGGTDGTGATGSGSTGTSGATGGTAYNGSVVSTRWGDIQVTITVASGKITGVTVPVYPDANGKDRQINARALPILNKAVVAAQSADIDTVSGATVTSDGYKESLQAAIDAAHLS</sequence>
<name>A0ABN1ZI69_9ACTN</name>
<proteinExistence type="predicted"/>
<feature type="domain" description="FMN-binding" evidence="2">
    <location>
        <begin position="97"/>
        <end position="175"/>
    </location>
</feature>
<feature type="compositionally biased region" description="Gly residues" evidence="1">
    <location>
        <begin position="39"/>
        <end position="54"/>
    </location>
</feature>
<dbReference type="Gene3D" id="3.90.1010.20">
    <property type="match status" value="1"/>
</dbReference>
<evidence type="ECO:0000313" key="4">
    <source>
        <dbReference type="Proteomes" id="UP001501470"/>
    </source>
</evidence>
<feature type="region of interest" description="Disordered" evidence="1">
    <location>
        <begin position="32"/>
        <end position="87"/>
    </location>
</feature>
<dbReference type="Proteomes" id="UP001501470">
    <property type="component" value="Unassembled WGS sequence"/>
</dbReference>
<dbReference type="RefSeq" id="WP_344498461.1">
    <property type="nucleotide sequence ID" value="NZ_BAAAQD010000001.1"/>
</dbReference>
<dbReference type="EMBL" id="BAAAQD010000001">
    <property type="protein sequence ID" value="GAA1499561.1"/>
    <property type="molecule type" value="Genomic_DNA"/>
</dbReference>
<keyword evidence="4" id="KW-1185">Reference proteome</keyword>
<dbReference type="SMART" id="SM00900">
    <property type="entry name" value="FMN_bind"/>
    <property type="match status" value="1"/>
</dbReference>
<reference evidence="3 4" key="1">
    <citation type="journal article" date="2019" name="Int. J. Syst. Evol. Microbiol.">
        <title>The Global Catalogue of Microorganisms (GCM) 10K type strain sequencing project: providing services to taxonomists for standard genome sequencing and annotation.</title>
        <authorList>
            <consortium name="The Broad Institute Genomics Platform"/>
            <consortium name="The Broad Institute Genome Sequencing Center for Infectious Disease"/>
            <person name="Wu L."/>
            <person name="Ma J."/>
        </authorList>
    </citation>
    <scope>NUCLEOTIDE SEQUENCE [LARGE SCALE GENOMIC DNA]</scope>
    <source>
        <strain evidence="3 4">JCM 15933</strain>
    </source>
</reference>